<comment type="caution">
    <text evidence="1">The sequence shown here is derived from an EMBL/GenBank/DDBJ whole genome shotgun (WGS) entry which is preliminary data.</text>
</comment>
<gene>
    <name evidence="1" type="ORF">GCM10009759_19370</name>
</gene>
<proteinExistence type="predicted"/>
<accession>A0ABN2WIE6</accession>
<evidence type="ECO:0000313" key="2">
    <source>
        <dbReference type="Proteomes" id="UP001500897"/>
    </source>
</evidence>
<protein>
    <submittedName>
        <fullName evidence="1">DUF3224 domain-containing protein</fullName>
    </submittedName>
</protein>
<name>A0ABN2WIE6_9ACTN</name>
<dbReference type="RefSeq" id="WP_380272256.1">
    <property type="nucleotide sequence ID" value="NZ_BAAANS010000010.1"/>
</dbReference>
<evidence type="ECO:0000313" key="1">
    <source>
        <dbReference type="EMBL" id="GAA2093145.1"/>
    </source>
</evidence>
<dbReference type="Gene3D" id="2.40.350.10">
    <property type="entry name" value="SO1590-like"/>
    <property type="match status" value="1"/>
</dbReference>
<dbReference type="Proteomes" id="UP001500897">
    <property type="component" value="Unassembled WGS sequence"/>
</dbReference>
<reference evidence="1 2" key="1">
    <citation type="journal article" date="2019" name="Int. J. Syst. Evol. Microbiol.">
        <title>The Global Catalogue of Microorganisms (GCM) 10K type strain sequencing project: providing services to taxonomists for standard genome sequencing and annotation.</title>
        <authorList>
            <consortium name="The Broad Institute Genomics Platform"/>
            <consortium name="The Broad Institute Genome Sequencing Center for Infectious Disease"/>
            <person name="Wu L."/>
            <person name="Ma J."/>
        </authorList>
    </citation>
    <scope>NUCLEOTIDE SEQUENCE [LARGE SCALE GENOMIC DNA]</scope>
    <source>
        <strain evidence="1 2">JCM 14559</strain>
    </source>
</reference>
<dbReference type="SUPFAM" id="SSF159238">
    <property type="entry name" value="SO1590-like"/>
    <property type="match status" value="1"/>
</dbReference>
<dbReference type="EMBL" id="BAAANS010000010">
    <property type="protein sequence ID" value="GAA2093145.1"/>
    <property type="molecule type" value="Genomic_DNA"/>
</dbReference>
<sequence length="150" mass="15507">MTETMTMTMTETEAATDSTTVVGSIGFANWEEQEVSGSEAGPRLARASVVNTFTGGIEAARTACDYSIAYTVGHQGAFTGMELVTGSVDGRAGTFVLEERGTFAADGTIHCTFTVVPGSATGELAGLSGSGEYTCRAGTTAIPYTFAFRL</sequence>
<organism evidence="1 2">
    <name type="scientific">Kitasatospora saccharophila</name>
    <dbReference type="NCBI Taxonomy" id="407973"/>
    <lineage>
        <taxon>Bacteria</taxon>
        <taxon>Bacillati</taxon>
        <taxon>Actinomycetota</taxon>
        <taxon>Actinomycetes</taxon>
        <taxon>Kitasatosporales</taxon>
        <taxon>Streptomycetaceae</taxon>
        <taxon>Kitasatospora</taxon>
    </lineage>
</organism>
<dbReference type="InterPro" id="IPR021607">
    <property type="entry name" value="DUF3224"/>
</dbReference>
<keyword evidence="2" id="KW-1185">Reference proteome</keyword>
<dbReference type="Pfam" id="PF11528">
    <property type="entry name" value="DUF3224"/>
    <property type="match status" value="1"/>
</dbReference>
<dbReference type="InterPro" id="IPR023159">
    <property type="entry name" value="SO1590-like_sf"/>
</dbReference>